<evidence type="ECO:0000259" key="4">
    <source>
        <dbReference type="Pfam" id="PF09990"/>
    </source>
</evidence>
<dbReference type="InterPro" id="IPR019251">
    <property type="entry name" value="DUF2231_TM"/>
</dbReference>
<feature type="transmembrane region" description="Helical" evidence="3">
    <location>
        <begin position="98"/>
        <end position="115"/>
    </location>
</feature>
<feature type="domain" description="DUF2231" evidence="4">
    <location>
        <begin position="21"/>
        <end position="157"/>
    </location>
</feature>
<dbReference type="Pfam" id="PF09990">
    <property type="entry name" value="DUF2231"/>
    <property type="match status" value="1"/>
</dbReference>
<protein>
    <submittedName>
        <fullName evidence="5">ORF 73 ECLF1</fullName>
    </submittedName>
</protein>
<feature type="transmembrane region" description="Helical" evidence="3">
    <location>
        <begin position="122"/>
        <end position="140"/>
    </location>
</feature>
<dbReference type="SUPFAM" id="SSF58113">
    <property type="entry name" value="Apolipoprotein A-I"/>
    <property type="match status" value="1"/>
</dbReference>
<feature type="transmembrane region" description="Helical" evidence="3">
    <location>
        <begin position="20"/>
        <end position="39"/>
    </location>
</feature>
<evidence type="ECO:0000256" key="2">
    <source>
        <dbReference type="SAM" id="MobiDB-lite"/>
    </source>
</evidence>
<feature type="region of interest" description="Disordered" evidence="2">
    <location>
        <begin position="246"/>
        <end position="286"/>
    </location>
</feature>
<evidence type="ECO:0000256" key="3">
    <source>
        <dbReference type="SAM" id="Phobius"/>
    </source>
</evidence>
<keyword evidence="3" id="KW-1133">Transmembrane helix</keyword>
<proteinExistence type="predicted"/>
<dbReference type="Gene3D" id="1.20.120.20">
    <property type="entry name" value="Apolipoprotein"/>
    <property type="match status" value="1"/>
</dbReference>
<dbReference type="EMBL" id="FPKX01000008">
    <property type="protein sequence ID" value="SFZ97559.1"/>
    <property type="molecule type" value="Genomic_DNA"/>
</dbReference>
<feature type="transmembrane region" description="Helical" evidence="3">
    <location>
        <begin position="51"/>
        <end position="70"/>
    </location>
</feature>
<accession>A0A1W1EBZ6</accession>
<keyword evidence="3" id="KW-0472">Membrane</keyword>
<dbReference type="AlphaFoldDB" id="A0A1W1EBZ6"/>
<evidence type="ECO:0000313" key="5">
    <source>
        <dbReference type="EMBL" id="SFZ97559.1"/>
    </source>
</evidence>
<reference evidence="5" key="1">
    <citation type="submission" date="2016-10" db="EMBL/GenBank/DDBJ databases">
        <authorList>
            <person name="de Groot N.N."/>
        </authorList>
    </citation>
    <scope>NUCLEOTIDE SEQUENCE</scope>
</reference>
<keyword evidence="3" id="KW-0812">Transmembrane</keyword>
<name>A0A1W1EBZ6_9ZZZZ</name>
<keyword evidence="1" id="KW-0175">Coiled coil</keyword>
<sequence>MELTPIKIPEIPLPFDIAPLMHPPVVHFIIALPLIVLLLEIVNLIAKKRAIGIVSFLLLILTSVAAFAAYQTGITDGKEAWDLLSQAGQADLKDHKTLGIYLMLFSAVVLVFKLLSSVIKKGLMKAIYLVVLIFFVIGILKQGKDGGDLVYIHGANVEVVKTMDSDMFDLKEELEELQESSKSAADKVVEATKAKAEEISKDVAKTVETVKAKVSESSDAVKEQAAAVSESIDTKVQEIKESVKAEMNATEAVAPETPSEASENSTTPEVETVSSPPADQEEIATH</sequence>
<organism evidence="5">
    <name type="scientific">hydrothermal vent metagenome</name>
    <dbReference type="NCBI Taxonomy" id="652676"/>
    <lineage>
        <taxon>unclassified sequences</taxon>
        <taxon>metagenomes</taxon>
        <taxon>ecological metagenomes</taxon>
    </lineage>
</organism>
<feature type="coiled-coil region" evidence="1">
    <location>
        <begin position="160"/>
        <end position="194"/>
    </location>
</feature>
<feature type="compositionally biased region" description="Polar residues" evidence="2">
    <location>
        <begin position="259"/>
        <end position="277"/>
    </location>
</feature>
<evidence type="ECO:0000256" key="1">
    <source>
        <dbReference type="SAM" id="Coils"/>
    </source>
</evidence>
<gene>
    <name evidence="5" type="ORF">MNB_SV-5-523</name>
</gene>